<dbReference type="AlphaFoldDB" id="A0A6M8HQR0"/>
<dbReference type="InterPro" id="IPR008971">
    <property type="entry name" value="HSP40/DnaJ_pept-bd"/>
</dbReference>
<dbReference type="PANTHER" id="PTHR43096:SF52">
    <property type="entry name" value="DNAJ HOMOLOG 1, MITOCHONDRIAL-RELATED"/>
    <property type="match status" value="1"/>
</dbReference>
<dbReference type="GO" id="GO:0042026">
    <property type="term" value="P:protein refolding"/>
    <property type="evidence" value="ECO:0007669"/>
    <property type="project" value="TreeGrafter"/>
</dbReference>
<evidence type="ECO:0000256" key="1">
    <source>
        <dbReference type="ARBA" id="ARBA00023186"/>
    </source>
</evidence>
<dbReference type="RefSeq" id="WP_171836307.1">
    <property type="nucleotide sequence ID" value="NZ_CP053708.1"/>
</dbReference>
<dbReference type="EMBL" id="CP053708">
    <property type="protein sequence ID" value="QKE90813.1"/>
    <property type="molecule type" value="Genomic_DNA"/>
</dbReference>
<keyword evidence="5" id="KW-1185">Reference proteome</keyword>
<dbReference type="Pfam" id="PF00226">
    <property type="entry name" value="DnaJ"/>
    <property type="match status" value="1"/>
</dbReference>
<dbReference type="InterPro" id="IPR018253">
    <property type="entry name" value="DnaJ_domain_CS"/>
</dbReference>
<dbReference type="CDD" id="cd10747">
    <property type="entry name" value="DnaJ_C"/>
    <property type="match status" value="1"/>
</dbReference>
<name>A0A6M8HQR0_9PROT</name>
<evidence type="ECO:0000256" key="2">
    <source>
        <dbReference type="SAM" id="MobiDB-lite"/>
    </source>
</evidence>
<dbReference type="CDD" id="cd06257">
    <property type="entry name" value="DnaJ"/>
    <property type="match status" value="1"/>
</dbReference>
<evidence type="ECO:0000259" key="3">
    <source>
        <dbReference type="PROSITE" id="PS50076"/>
    </source>
</evidence>
<dbReference type="PRINTS" id="PR00625">
    <property type="entry name" value="JDOMAIN"/>
</dbReference>
<dbReference type="PROSITE" id="PS00636">
    <property type="entry name" value="DNAJ_1"/>
    <property type="match status" value="1"/>
</dbReference>
<feature type="region of interest" description="Disordered" evidence="2">
    <location>
        <begin position="33"/>
        <end position="151"/>
    </location>
</feature>
<dbReference type="SUPFAM" id="SSF49493">
    <property type="entry name" value="HSP40/DnaJ peptide-binding domain"/>
    <property type="match status" value="2"/>
</dbReference>
<evidence type="ECO:0000313" key="5">
    <source>
        <dbReference type="Proteomes" id="UP000500767"/>
    </source>
</evidence>
<feature type="region of interest" description="Disordered" evidence="2">
    <location>
        <begin position="1"/>
        <end position="20"/>
    </location>
</feature>
<protein>
    <submittedName>
        <fullName evidence="4">DnaJ domain-containing protein</fullName>
    </submittedName>
</protein>
<dbReference type="KEGG" id="lck:HN018_12860"/>
<accession>A0A6M8HQR0</accession>
<dbReference type="GO" id="GO:0005737">
    <property type="term" value="C:cytoplasm"/>
    <property type="evidence" value="ECO:0007669"/>
    <property type="project" value="TreeGrafter"/>
</dbReference>
<dbReference type="PROSITE" id="PS50076">
    <property type="entry name" value="DNAJ_2"/>
    <property type="match status" value="1"/>
</dbReference>
<feature type="compositionally biased region" description="Basic and acidic residues" evidence="2">
    <location>
        <begin position="64"/>
        <end position="75"/>
    </location>
</feature>
<dbReference type="FunFam" id="2.60.260.20:FF:000013">
    <property type="entry name" value="DnaJ subfamily B member 11"/>
    <property type="match status" value="1"/>
</dbReference>
<keyword evidence="1" id="KW-0143">Chaperone</keyword>
<sequence length="323" mass="34130">MADDKSEQGPYEILGIGRDADKDAIRKAYRRLAKESHPDLHPGDPAAEERFKRISGANALLSDPETRARYDRGEIDGSGQEKPPPRPNYREQAQGAQGRRYRAGPGAGASTSGAGPGDWGDEDLGDIFGDLFGRGGGRAQPPRGPRRGEDHSYSLTVSFADAVTGATTRITLPTGATLDVKVPPGIEDGQTLRLRGKGGEGQEGATAGDALIRIQITPDPRFTRDGNDIRVELPVSLKEAVLGGSVQIPTPAGPVAMTVPPDSDTGRTLRLRGRGIAAHGGREAGNLYVTLRVVLGRTDEALKAFLRDWSPKTPDTDSAGAAS</sequence>
<organism evidence="4 5">
    <name type="scientific">Lichenicola cladoniae</name>
    <dbReference type="NCBI Taxonomy" id="1484109"/>
    <lineage>
        <taxon>Bacteria</taxon>
        <taxon>Pseudomonadati</taxon>
        <taxon>Pseudomonadota</taxon>
        <taxon>Alphaproteobacteria</taxon>
        <taxon>Acetobacterales</taxon>
        <taxon>Acetobacteraceae</taxon>
        <taxon>Lichenicola</taxon>
    </lineage>
</organism>
<feature type="compositionally biased region" description="Basic and acidic residues" evidence="2">
    <location>
        <begin position="33"/>
        <end position="52"/>
    </location>
</feature>
<feature type="domain" description="J" evidence="3">
    <location>
        <begin position="9"/>
        <end position="74"/>
    </location>
</feature>
<dbReference type="Proteomes" id="UP000500767">
    <property type="component" value="Chromosome"/>
</dbReference>
<dbReference type="SMART" id="SM00271">
    <property type="entry name" value="DnaJ"/>
    <property type="match status" value="1"/>
</dbReference>
<dbReference type="Gene3D" id="2.60.260.20">
    <property type="entry name" value="Urease metallochaperone UreE, N-terminal domain"/>
    <property type="match status" value="2"/>
</dbReference>
<dbReference type="GO" id="GO:0051082">
    <property type="term" value="F:unfolded protein binding"/>
    <property type="evidence" value="ECO:0007669"/>
    <property type="project" value="InterPro"/>
</dbReference>
<dbReference type="PANTHER" id="PTHR43096">
    <property type="entry name" value="DNAJ HOMOLOG 1, MITOCHONDRIAL-RELATED"/>
    <property type="match status" value="1"/>
</dbReference>
<dbReference type="Gene3D" id="1.10.287.110">
    <property type="entry name" value="DnaJ domain"/>
    <property type="match status" value="1"/>
</dbReference>
<reference evidence="4 5" key="1">
    <citation type="journal article" date="2014" name="World J. Microbiol. Biotechnol.">
        <title>Biodiversity and physiological characteristics of Antarctic and Arctic lichens-associated bacteria.</title>
        <authorList>
            <person name="Lee Y.M."/>
            <person name="Kim E.H."/>
            <person name="Lee H.K."/>
            <person name="Hong S.G."/>
        </authorList>
    </citation>
    <scope>NUCLEOTIDE SEQUENCE [LARGE SCALE GENOMIC DNA]</scope>
    <source>
        <strain evidence="4 5">PAMC 26569</strain>
    </source>
</reference>
<evidence type="ECO:0000313" key="4">
    <source>
        <dbReference type="EMBL" id="QKE90813.1"/>
    </source>
</evidence>
<gene>
    <name evidence="4" type="ORF">HN018_12860</name>
</gene>
<dbReference type="Pfam" id="PF01556">
    <property type="entry name" value="DnaJ_C"/>
    <property type="match status" value="1"/>
</dbReference>
<dbReference type="InterPro" id="IPR001623">
    <property type="entry name" value="DnaJ_domain"/>
</dbReference>
<dbReference type="SUPFAM" id="SSF46565">
    <property type="entry name" value="Chaperone J-domain"/>
    <property type="match status" value="1"/>
</dbReference>
<dbReference type="InterPro" id="IPR036869">
    <property type="entry name" value="J_dom_sf"/>
</dbReference>
<proteinExistence type="predicted"/>
<dbReference type="InterPro" id="IPR002939">
    <property type="entry name" value="DnaJ_C"/>
</dbReference>